<keyword evidence="9" id="KW-1185">Reference proteome</keyword>
<comment type="caution">
    <text evidence="8">The sequence shown here is derived from an EMBL/GenBank/DDBJ whole genome shotgun (WGS) entry which is preliminary data.</text>
</comment>
<sequence>MDVLLPVFQLLYFVAHFLASLALSVIDTFFHLHRLLLRVYSFLVLARVPPGRLQADAAQLKKVPQHLGLVCVGQQAHHVAQLSTVISWAIGYGVHYVSLYDAHGVLKRKRPALLGALRESDSDVLYNVVSYGRDRHPDRDVVAGKRAEANGTTRHREITVNLLSQADGRSNLASAARRLCSEGCKITAAMIESRLVTLGQPDPDVVITIGEPISTLGFLPWQVRLSEFFSTPSLSRFEYNSFQTILRRYSKCEQRFGK</sequence>
<dbReference type="AlphaFoldDB" id="A0A8J5MJA0"/>
<evidence type="ECO:0000256" key="6">
    <source>
        <dbReference type="ARBA" id="ARBA00022842"/>
    </source>
</evidence>
<evidence type="ECO:0000256" key="7">
    <source>
        <dbReference type="ARBA" id="ARBA00047353"/>
    </source>
</evidence>
<evidence type="ECO:0000256" key="5">
    <source>
        <dbReference type="ARBA" id="ARBA00022679"/>
    </source>
</evidence>
<keyword evidence="6" id="KW-0460">Magnesium</keyword>
<dbReference type="OrthoDB" id="19639at2759"/>
<evidence type="ECO:0000256" key="1">
    <source>
        <dbReference type="ARBA" id="ARBA00001946"/>
    </source>
</evidence>
<comment type="catalytic activity">
    <reaction evidence="7">
        <text>n isopentenyl diphosphate + (2E,6E)-farnesyl diphosphate = a di-trans,poly-cis-polyprenyl diphosphate + n diphosphate</text>
        <dbReference type="Rhea" id="RHEA:53008"/>
        <dbReference type="Rhea" id="RHEA-COMP:19494"/>
        <dbReference type="ChEBI" id="CHEBI:33019"/>
        <dbReference type="ChEBI" id="CHEBI:128769"/>
        <dbReference type="ChEBI" id="CHEBI:136960"/>
        <dbReference type="ChEBI" id="CHEBI:175763"/>
        <dbReference type="EC" id="2.5.1.87"/>
    </reaction>
</comment>
<dbReference type="GO" id="GO:0045547">
    <property type="term" value="F:ditrans,polycis-polyprenyl diphosphate synthase [(2E,6E)-farnesyl diphosphate specific] activity"/>
    <property type="evidence" value="ECO:0007669"/>
    <property type="project" value="UniProtKB-EC"/>
</dbReference>
<dbReference type="InterPro" id="IPR038887">
    <property type="entry name" value="Nus1/NgBR"/>
</dbReference>
<accession>A0A8J5MJA0</accession>
<keyword evidence="5" id="KW-0808">Transferase</keyword>
<protein>
    <recommendedName>
        <fullName evidence="4">ditrans,polycis-polyprenyl diphosphate synthase [(2E,6E)-farnesyldiphosphate specific]</fullName>
        <ecNumber evidence="4">2.5.1.87</ecNumber>
    </recommendedName>
</protein>
<dbReference type="PANTHER" id="PTHR21528">
    <property type="entry name" value="DEHYDRODOLICHYL DIPHOSPHATE SYNTHASE COMPLEX SUBUNIT NUS1"/>
    <property type="match status" value="1"/>
</dbReference>
<dbReference type="UniPathway" id="UPA00378"/>
<comment type="cofactor">
    <cofactor evidence="1">
        <name>Mg(2+)</name>
        <dbReference type="ChEBI" id="CHEBI:18420"/>
    </cofactor>
</comment>
<name>A0A8J5MJA0_HOMAM</name>
<dbReference type="Pfam" id="PF01255">
    <property type="entry name" value="Prenyltransf"/>
    <property type="match status" value="1"/>
</dbReference>
<dbReference type="PANTHER" id="PTHR21528:SF0">
    <property type="entry name" value="DEHYDRODOLICHYL DIPHOSPHATE SYNTHASE COMPLEX SUBUNIT NUS1"/>
    <property type="match status" value="1"/>
</dbReference>
<organism evidence="8 9">
    <name type="scientific">Homarus americanus</name>
    <name type="common">American lobster</name>
    <dbReference type="NCBI Taxonomy" id="6706"/>
    <lineage>
        <taxon>Eukaryota</taxon>
        <taxon>Metazoa</taxon>
        <taxon>Ecdysozoa</taxon>
        <taxon>Arthropoda</taxon>
        <taxon>Crustacea</taxon>
        <taxon>Multicrustacea</taxon>
        <taxon>Malacostraca</taxon>
        <taxon>Eumalacostraca</taxon>
        <taxon>Eucarida</taxon>
        <taxon>Decapoda</taxon>
        <taxon>Pleocyemata</taxon>
        <taxon>Astacidea</taxon>
        <taxon>Nephropoidea</taxon>
        <taxon>Nephropidae</taxon>
        <taxon>Homarus</taxon>
    </lineage>
</organism>
<comment type="pathway">
    <text evidence="2">Protein modification; protein glycosylation.</text>
</comment>
<gene>
    <name evidence="8" type="primary">Nus1-L</name>
    <name evidence="8" type="ORF">Hamer_G019548</name>
</gene>
<proteinExistence type="inferred from homology"/>
<evidence type="ECO:0000313" key="8">
    <source>
        <dbReference type="EMBL" id="KAG7153486.1"/>
    </source>
</evidence>
<dbReference type="GO" id="GO:1904423">
    <property type="term" value="C:dehydrodolichyl diphosphate synthase complex"/>
    <property type="evidence" value="ECO:0007669"/>
    <property type="project" value="InterPro"/>
</dbReference>
<dbReference type="Proteomes" id="UP000747542">
    <property type="component" value="Unassembled WGS sequence"/>
</dbReference>
<dbReference type="EMBL" id="JAHLQT010046868">
    <property type="protein sequence ID" value="KAG7153486.1"/>
    <property type="molecule type" value="Genomic_DNA"/>
</dbReference>
<comment type="similarity">
    <text evidence="3">Belongs to the UPP synthase family.</text>
</comment>
<dbReference type="EC" id="2.5.1.87" evidence="4"/>
<evidence type="ECO:0000313" key="9">
    <source>
        <dbReference type="Proteomes" id="UP000747542"/>
    </source>
</evidence>
<evidence type="ECO:0000256" key="4">
    <source>
        <dbReference type="ARBA" id="ARBA00012596"/>
    </source>
</evidence>
<reference evidence="8" key="1">
    <citation type="journal article" date="2021" name="Sci. Adv.">
        <title>The American lobster genome reveals insights on longevity, neural, and immune adaptations.</title>
        <authorList>
            <person name="Polinski J.M."/>
            <person name="Zimin A.V."/>
            <person name="Clark K.F."/>
            <person name="Kohn A.B."/>
            <person name="Sadowski N."/>
            <person name="Timp W."/>
            <person name="Ptitsyn A."/>
            <person name="Khanna P."/>
            <person name="Romanova D.Y."/>
            <person name="Williams P."/>
            <person name="Greenwood S.J."/>
            <person name="Moroz L.L."/>
            <person name="Walt D.R."/>
            <person name="Bodnar A.G."/>
        </authorList>
    </citation>
    <scope>NUCLEOTIDE SEQUENCE</scope>
    <source>
        <strain evidence="8">GMGI-L3</strain>
    </source>
</reference>
<dbReference type="GO" id="GO:0005789">
    <property type="term" value="C:endoplasmic reticulum membrane"/>
    <property type="evidence" value="ECO:0007669"/>
    <property type="project" value="TreeGrafter"/>
</dbReference>
<dbReference type="InterPro" id="IPR001441">
    <property type="entry name" value="UPP_synth-like"/>
</dbReference>
<evidence type="ECO:0000256" key="3">
    <source>
        <dbReference type="ARBA" id="ARBA00005432"/>
    </source>
</evidence>
<evidence type="ECO:0000256" key="2">
    <source>
        <dbReference type="ARBA" id="ARBA00004922"/>
    </source>
</evidence>